<evidence type="ECO:0000313" key="5">
    <source>
        <dbReference type="EMBL" id="RTQ31882.1"/>
    </source>
</evidence>
<dbReference type="PROSITE" id="PS00166">
    <property type="entry name" value="ENOYL_COA_HYDRATASE"/>
    <property type="match status" value="1"/>
</dbReference>
<organism evidence="5 6">
    <name type="scientific">Variovorax gossypii</name>
    <dbReference type="NCBI Taxonomy" id="1679495"/>
    <lineage>
        <taxon>Bacteria</taxon>
        <taxon>Pseudomonadati</taxon>
        <taxon>Pseudomonadota</taxon>
        <taxon>Betaproteobacteria</taxon>
        <taxon>Burkholderiales</taxon>
        <taxon>Comamonadaceae</taxon>
        <taxon>Variovorax</taxon>
    </lineage>
</organism>
<proteinExistence type="inferred from homology"/>
<evidence type="ECO:0000256" key="1">
    <source>
        <dbReference type="ARBA" id="ARBA00005254"/>
    </source>
</evidence>
<keyword evidence="2" id="KW-0443">Lipid metabolism</keyword>
<dbReference type="RefSeq" id="WP_126472913.1">
    <property type="nucleotide sequence ID" value="NZ_RXOE01000008.1"/>
</dbReference>
<dbReference type="SUPFAM" id="SSF52096">
    <property type="entry name" value="ClpP/crotonase"/>
    <property type="match status" value="1"/>
</dbReference>
<dbReference type="OrthoDB" id="9797151at2"/>
<dbReference type="AlphaFoldDB" id="A0A3S0HBP8"/>
<sequence>MTTAVPAITSVSAAPAPGARLKMHREGPVLVLTLSNPTARNAINPSVYRAAAKAMRATSGFRTVRAIVLCGEGEHFSGGGDLRRLARQRKLPASEQHGHIGALHEWIMAIQEAPQPVIAAVEGAAMGGGFSLCLACDLIVAAEDAKFAMSYVNVGLSPDGGGTDSLVRALPPQAALEMLLDGTPCTAGRLHELGVVNKVVPHGEACTTALAWAQQLARGPFEVQARIKQLVYSARGRSRREQLEAERESFLASLYGDESGERIKEFLSPRKKQETSEEGPAT</sequence>
<dbReference type="GO" id="GO:0016829">
    <property type="term" value="F:lyase activity"/>
    <property type="evidence" value="ECO:0007669"/>
    <property type="project" value="UniProtKB-KW"/>
</dbReference>
<comment type="similarity">
    <text evidence="1 4">Belongs to the enoyl-CoA hydratase/isomerase family.</text>
</comment>
<accession>A0A3S0HBP8</accession>
<dbReference type="Proteomes" id="UP000267418">
    <property type="component" value="Unassembled WGS sequence"/>
</dbReference>
<gene>
    <name evidence="5" type="ORF">EJP69_24910</name>
</gene>
<dbReference type="PANTHER" id="PTHR11941">
    <property type="entry name" value="ENOYL-COA HYDRATASE-RELATED"/>
    <property type="match status" value="1"/>
</dbReference>
<dbReference type="InterPro" id="IPR018376">
    <property type="entry name" value="Enoyl-CoA_hyd/isom_CS"/>
</dbReference>
<keyword evidence="6" id="KW-1185">Reference proteome</keyword>
<name>A0A3S0HBP8_9BURK</name>
<dbReference type="PANTHER" id="PTHR11941:SF169">
    <property type="entry name" value="(7AS)-7A-METHYL-1,5-DIOXO-2,3,5,6,7,7A-HEXAHYDRO-1H-INDENE-CARBOXYL-COA HYDROLASE"/>
    <property type="match status" value="1"/>
</dbReference>
<dbReference type="EMBL" id="RXOE01000008">
    <property type="protein sequence ID" value="RTQ31882.1"/>
    <property type="molecule type" value="Genomic_DNA"/>
</dbReference>
<dbReference type="NCBIfam" id="NF046063">
    <property type="entry name" value="oxepin_alt"/>
    <property type="match status" value="1"/>
</dbReference>
<protein>
    <submittedName>
        <fullName evidence="5">Enoyl-CoA hydratase</fullName>
    </submittedName>
</protein>
<evidence type="ECO:0000313" key="6">
    <source>
        <dbReference type="Proteomes" id="UP000267418"/>
    </source>
</evidence>
<dbReference type="InterPro" id="IPR029045">
    <property type="entry name" value="ClpP/crotonase-like_dom_sf"/>
</dbReference>
<dbReference type="InterPro" id="IPR001753">
    <property type="entry name" value="Enoyl-CoA_hydra/iso"/>
</dbReference>
<comment type="caution">
    <text evidence="5">The sequence shown here is derived from an EMBL/GenBank/DDBJ whole genome shotgun (WGS) entry which is preliminary data.</text>
</comment>
<dbReference type="NCBIfam" id="NF005700">
    <property type="entry name" value="PRK07511.1"/>
    <property type="match status" value="1"/>
</dbReference>
<dbReference type="Gene3D" id="3.90.226.10">
    <property type="entry name" value="2-enoyl-CoA Hydratase, Chain A, domain 1"/>
    <property type="match status" value="1"/>
</dbReference>
<dbReference type="CDD" id="cd06558">
    <property type="entry name" value="crotonase-like"/>
    <property type="match status" value="1"/>
</dbReference>
<dbReference type="Pfam" id="PF00378">
    <property type="entry name" value="ECH_1"/>
    <property type="match status" value="1"/>
</dbReference>
<dbReference type="GO" id="GO:0006635">
    <property type="term" value="P:fatty acid beta-oxidation"/>
    <property type="evidence" value="ECO:0007669"/>
    <property type="project" value="TreeGrafter"/>
</dbReference>
<evidence type="ECO:0000256" key="4">
    <source>
        <dbReference type="RuleBase" id="RU003707"/>
    </source>
</evidence>
<keyword evidence="3" id="KW-0456">Lyase</keyword>
<evidence type="ECO:0000256" key="3">
    <source>
        <dbReference type="ARBA" id="ARBA00023239"/>
    </source>
</evidence>
<evidence type="ECO:0000256" key="2">
    <source>
        <dbReference type="ARBA" id="ARBA00023098"/>
    </source>
</evidence>
<reference evidence="5 6" key="1">
    <citation type="submission" date="2018-12" db="EMBL/GenBank/DDBJ databases">
        <title>The genome of Variovorax gossypii DSM 100435.</title>
        <authorList>
            <person name="Gao J."/>
            <person name="Sun J."/>
        </authorList>
    </citation>
    <scope>NUCLEOTIDE SEQUENCE [LARGE SCALE GENOMIC DNA]</scope>
    <source>
        <strain evidence="5 6">DSM 100435</strain>
    </source>
</reference>